<dbReference type="PANTHER" id="PTHR23325">
    <property type="entry name" value="SERUM RESPONSE FACTOR-BINDING"/>
    <property type="match status" value="1"/>
</dbReference>
<evidence type="ECO:0000313" key="5">
    <source>
        <dbReference type="Proteomes" id="UP000241107"/>
    </source>
</evidence>
<dbReference type="EMBL" id="PYFQ01000014">
    <property type="protein sequence ID" value="PSK35667.1"/>
    <property type="molecule type" value="Genomic_DNA"/>
</dbReference>
<dbReference type="AlphaFoldDB" id="A0A2P7YIB0"/>
<protein>
    <recommendedName>
        <fullName evidence="3">Bud22 domain-containing protein</fullName>
    </recommendedName>
</protein>
<evidence type="ECO:0000256" key="2">
    <source>
        <dbReference type="SAM" id="MobiDB-lite"/>
    </source>
</evidence>
<dbReference type="Proteomes" id="UP000241107">
    <property type="component" value="Unassembled WGS sequence"/>
</dbReference>
<dbReference type="OrthoDB" id="3364872at2759"/>
<name>A0A2P7YIB0_9ASCO</name>
<feature type="compositionally biased region" description="Basic and acidic residues" evidence="2">
    <location>
        <begin position="360"/>
        <end position="369"/>
    </location>
</feature>
<reference evidence="4 5" key="1">
    <citation type="submission" date="2018-03" db="EMBL/GenBank/DDBJ databases">
        <title>Candida pseudohaemulonii genome assembly and annotation.</title>
        <authorList>
            <person name="Munoz J.F."/>
            <person name="Gade L.G."/>
            <person name="Chow N.A."/>
            <person name="Litvintseva A.P."/>
            <person name="Loparev V.N."/>
            <person name="Cuomo C.A."/>
        </authorList>
    </citation>
    <scope>NUCLEOTIDE SEQUENCE [LARGE SCALE GENOMIC DNA]</scope>
    <source>
        <strain evidence="4 5">B12108</strain>
    </source>
</reference>
<dbReference type="GO" id="GO:0030490">
    <property type="term" value="P:maturation of SSU-rRNA"/>
    <property type="evidence" value="ECO:0007669"/>
    <property type="project" value="TreeGrafter"/>
</dbReference>
<organism evidence="4 5">
    <name type="scientific">Candidozyma pseudohaemuli</name>
    <dbReference type="NCBI Taxonomy" id="418784"/>
    <lineage>
        <taxon>Eukaryota</taxon>
        <taxon>Fungi</taxon>
        <taxon>Dikarya</taxon>
        <taxon>Ascomycota</taxon>
        <taxon>Saccharomycotina</taxon>
        <taxon>Pichiomycetes</taxon>
        <taxon>Metschnikowiaceae</taxon>
        <taxon>Candidozyma</taxon>
    </lineage>
</organism>
<dbReference type="PANTHER" id="PTHR23325:SF1">
    <property type="entry name" value="SERUM RESPONSE FACTOR-BINDING PROTEIN 1"/>
    <property type="match status" value="1"/>
</dbReference>
<feature type="compositionally biased region" description="Acidic residues" evidence="2">
    <location>
        <begin position="283"/>
        <end position="312"/>
    </location>
</feature>
<dbReference type="Pfam" id="PF09073">
    <property type="entry name" value="BUD22"/>
    <property type="match status" value="1"/>
</dbReference>
<feature type="compositionally biased region" description="Basic and acidic residues" evidence="2">
    <location>
        <begin position="395"/>
        <end position="444"/>
    </location>
</feature>
<comment type="caution">
    <text evidence="4">The sequence shown here is derived from an EMBL/GenBank/DDBJ whole genome shotgun (WGS) entry which is preliminary data.</text>
</comment>
<feature type="domain" description="Bud22" evidence="3">
    <location>
        <begin position="76"/>
        <end position="479"/>
    </location>
</feature>
<dbReference type="InterPro" id="IPR037393">
    <property type="entry name" value="Bud22/SRFB1"/>
</dbReference>
<dbReference type="GeneID" id="36567843"/>
<evidence type="ECO:0000256" key="1">
    <source>
        <dbReference type="ARBA" id="ARBA00023054"/>
    </source>
</evidence>
<dbReference type="RefSeq" id="XP_024712158.1">
    <property type="nucleotide sequence ID" value="XM_024859776.1"/>
</dbReference>
<dbReference type="STRING" id="418784.A0A2P7YIB0"/>
<evidence type="ECO:0000259" key="3">
    <source>
        <dbReference type="Pfam" id="PF09073"/>
    </source>
</evidence>
<feature type="region of interest" description="Disordered" evidence="2">
    <location>
        <begin position="203"/>
        <end position="461"/>
    </location>
</feature>
<gene>
    <name evidence="4" type="ORF">C7M61_004456</name>
</gene>
<feature type="compositionally biased region" description="Acidic residues" evidence="2">
    <location>
        <begin position="219"/>
        <end position="266"/>
    </location>
</feature>
<accession>A0A2P7YIB0</accession>
<dbReference type="VEuPathDB" id="FungiDB:C7M61_004456"/>
<feature type="compositionally biased region" description="Basic residues" evidence="2">
    <location>
        <begin position="371"/>
        <end position="381"/>
    </location>
</feature>
<dbReference type="GO" id="GO:0030686">
    <property type="term" value="C:90S preribosome"/>
    <property type="evidence" value="ECO:0007669"/>
    <property type="project" value="TreeGrafter"/>
</dbReference>
<dbReference type="GO" id="GO:0005634">
    <property type="term" value="C:nucleus"/>
    <property type="evidence" value="ECO:0007669"/>
    <property type="project" value="TreeGrafter"/>
</dbReference>
<keyword evidence="5" id="KW-1185">Reference proteome</keyword>
<evidence type="ECO:0000313" key="4">
    <source>
        <dbReference type="EMBL" id="PSK35667.1"/>
    </source>
</evidence>
<keyword evidence="1" id="KW-0175">Coiled coil</keyword>
<proteinExistence type="predicted"/>
<sequence length="479" mass="55382">MKQNKNELWKLDLIETKFFKTTPRLQSTKKLLNARKNAKLLKKLPQTREEAHKQIHALKKDLFEKKFHGSFLKLHREVLKKMKTDLRAWKNDTHESLRNLLNSALTVNYMVEAKLVKIFIAAVLNTKELKSSPPSYLPEDIKDKILNKKNPSNPSRFFIDHCQDDKIANGYISKLWNAKDMKKLIEEIDWSFRKVRGDLTVDEKNTRSASTGKKAGKDDSDDDDDSDSESESDSDSDSESEEESDAASEEEDVAASGSDEEMDAEEAFEKYAAYDNLVAGSDGEGDFEADPNVDYNEITDEEPSEESEDELDEKAQKKKLKELKKKEKAEKKEQEKKHKLPSLATGYYSGGSDDEDDVDNDKVVKEATTTRKNRRGQRARQKIWEQKYGKKANHVQKEKQRLLNEREQRQQEFEERQRKRDMKARLAREQEEANKLAPKLEKKPPSTASQKMHPSWEAKKIADEKMKAVKFTGKKITFD</sequence>
<dbReference type="InterPro" id="IPR015158">
    <property type="entry name" value="Bud22_dom"/>
</dbReference>
<feature type="compositionally biased region" description="Basic and acidic residues" evidence="2">
    <location>
        <begin position="324"/>
        <end position="336"/>
    </location>
</feature>